<keyword evidence="3" id="KW-0808">Transferase</keyword>
<dbReference type="PANTHER" id="PTHR24058">
    <property type="entry name" value="DUAL SPECIFICITY PROTEIN KINASE"/>
    <property type="match status" value="1"/>
</dbReference>
<feature type="domain" description="Protein kinase" evidence="9">
    <location>
        <begin position="565"/>
        <end position="884"/>
    </location>
</feature>
<evidence type="ECO:0000313" key="11">
    <source>
        <dbReference type="Proteomes" id="UP001485043"/>
    </source>
</evidence>
<feature type="compositionally biased region" description="Basic residues" evidence="8">
    <location>
        <begin position="22"/>
        <end position="46"/>
    </location>
</feature>
<keyword evidence="6" id="KW-0067">ATP-binding</keyword>
<dbReference type="Proteomes" id="UP001485043">
    <property type="component" value="Unassembled WGS sequence"/>
</dbReference>
<sequence length="892" mass="99560">MEASVAAAVLQVPGADATASLRSKHRHKDKKHKHQREHGHSRKRTRSREPDNSRAPQASVAKGSIVLAAEYNSDPESGELSESTKQAQKEAEREQQSRLGSAETAAAVAALAPGTSSLKSSSLKRPREAHSHNAGVKRADLAADHKGQHRHRHKHHRRHRKGSELHDEGPLKDKSHCSSSHKDGRERERSRADSRGPPHSHQDGGRRRDHPPVEQRHPRDRSRDSTMQSRRDRPLKDRPRDDRSRGGGHRGASRGMGGEREWRPDRRDGQKREPQRSGRYGRDERDGRDRGRDTRGRPHGMQDRPPRRRESTQSRERRKQQEKEDALRLEESVKEVMEEQVDEDQLIEERRKRRQALLANLNQAEAVAAPTATAAAAGSQPAPTTPPVSPGPLAPNASPGPQLPSASPLWSASPQGASKGVVTHLEDPAGHDDEAGHRLDDGADSPLVTSSEDGDTAAAELDIWQKAHQAQADGDEAQKGIADEEEMGAGKGREEAEAAQRYQQEHQNQGTNAELDMFAEDVVATPPVGPIGSGPAPLVKGLTDNYDDPEGYYLFQVGEMMDARYEVFASHGKGVFSTVLRARNKSKRLDDGSFQEVAIKMIRSNDTMFAAGQTEKRILNKLGGLDPTSKFHCIRLLRTFEYRSHLCLVFESLDINLRELTKKYGAGVGLNLDGVCVYAKQMLVALHHLKNCGVLHADIKPDNILVNKKRNIVKLCDFGSAMLSGDNELTPYLVSRFYRAPEVILGLKYDHPMDIWSVGCVIYELFTSKILFPGKSNNEMLRCFMDLKGAFPKKMVKRGAFHEKHFENDPNMSFSLEEEDPIDHRRTRRIVSNPTKKRDFAALLSGAEGEKRRVALLADLLERMMHLDPEKRLTPKEALRHPFIKGLQAVKK</sequence>
<evidence type="ECO:0000313" key="10">
    <source>
        <dbReference type="EMBL" id="KAK9861001.1"/>
    </source>
</evidence>
<organism evidence="10 11">
    <name type="scientific">Apatococcus fuscideae</name>
    <dbReference type="NCBI Taxonomy" id="2026836"/>
    <lineage>
        <taxon>Eukaryota</taxon>
        <taxon>Viridiplantae</taxon>
        <taxon>Chlorophyta</taxon>
        <taxon>core chlorophytes</taxon>
        <taxon>Trebouxiophyceae</taxon>
        <taxon>Chlorellales</taxon>
        <taxon>Chlorellaceae</taxon>
        <taxon>Apatococcus</taxon>
    </lineage>
</organism>
<comment type="similarity">
    <text evidence="7">Belongs to the protein kinase superfamily. CMGC Ser/Thr protein kinase family.</text>
</comment>
<accession>A0AAW1SWJ5</accession>
<feature type="region of interest" description="Disordered" evidence="8">
    <location>
        <begin position="1"/>
        <end position="347"/>
    </location>
</feature>
<feature type="compositionally biased region" description="Basic and acidic residues" evidence="8">
    <location>
        <begin position="87"/>
        <end position="96"/>
    </location>
</feature>
<keyword evidence="2" id="KW-0723">Serine/threonine-protein kinase</keyword>
<dbReference type="EMBL" id="JALJOV010000831">
    <property type="protein sequence ID" value="KAK9861001.1"/>
    <property type="molecule type" value="Genomic_DNA"/>
</dbReference>
<dbReference type="SUPFAM" id="SSF56112">
    <property type="entry name" value="Protein kinase-like (PK-like)"/>
    <property type="match status" value="1"/>
</dbReference>
<evidence type="ECO:0000256" key="7">
    <source>
        <dbReference type="ARBA" id="ARBA00023596"/>
    </source>
</evidence>
<dbReference type="Pfam" id="PF00069">
    <property type="entry name" value="Pkinase"/>
    <property type="match status" value="1"/>
</dbReference>
<comment type="caution">
    <text evidence="10">The sequence shown here is derived from an EMBL/GenBank/DDBJ whole genome shotgun (WGS) entry which is preliminary data.</text>
</comment>
<dbReference type="InterPro" id="IPR044092">
    <property type="entry name" value="STKc_PRP4"/>
</dbReference>
<evidence type="ECO:0000256" key="8">
    <source>
        <dbReference type="SAM" id="MobiDB-lite"/>
    </source>
</evidence>
<feature type="compositionally biased region" description="Basic and acidic residues" evidence="8">
    <location>
        <begin position="424"/>
        <end position="441"/>
    </location>
</feature>
<feature type="compositionally biased region" description="Basic and acidic residues" evidence="8">
    <location>
        <begin position="257"/>
        <end position="337"/>
    </location>
</feature>
<dbReference type="SMART" id="SM00220">
    <property type="entry name" value="S_TKc"/>
    <property type="match status" value="1"/>
</dbReference>
<dbReference type="PROSITE" id="PS00108">
    <property type="entry name" value="PROTEIN_KINASE_ST"/>
    <property type="match status" value="1"/>
</dbReference>
<feature type="compositionally biased region" description="Basic and acidic residues" evidence="8">
    <location>
        <begin position="162"/>
        <end position="245"/>
    </location>
</feature>
<feature type="compositionally biased region" description="Low complexity" evidence="8">
    <location>
        <begin position="102"/>
        <end position="123"/>
    </location>
</feature>
<feature type="compositionally biased region" description="Pro residues" evidence="8">
    <location>
        <begin position="383"/>
        <end position="393"/>
    </location>
</feature>
<dbReference type="AlphaFoldDB" id="A0AAW1SWJ5"/>
<dbReference type="GO" id="GO:0045292">
    <property type="term" value="P:mRNA cis splicing, via spliceosome"/>
    <property type="evidence" value="ECO:0007669"/>
    <property type="project" value="InterPro"/>
</dbReference>
<evidence type="ECO:0000259" key="9">
    <source>
        <dbReference type="PROSITE" id="PS50011"/>
    </source>
</evidence>
<name>A0AAW1SWJ5_9CHLO</name>
<dbReference type="Gene3D" id="3.30.200.20">
    <property type="entry name" value="Phosphorylase Kinase, domain 1"/>
    <property type="match status" value="1"/>
</dbReference>
<dbReference type="Gene3D" id="1.10.510.10">
    <property type="entry name" value="Transferase(Phosphotransferase) domain 1"/>
    <property type="match status" value="1"/>
</dbReference>
<dbReference type="GO" id="GO:0004674">
    <property type="term" value="F:protein serine/threonine kinase activity"/>
    <property type="evidence" value="ECO:0007669"/>
    <property type="project" value="UniProtKB-KW"/>
</dbReference>
<feature type="region of interest" description="Disordered" evidence="8">
    <location>
        <begin position="367"/>
        <end position="454"/>
    </location>
</feature>
<dbReference type="PANTHER" id="PTHR24058:SF103">
    <property type="entry name" value="SERINE_THREONINE-PROTEIN KINASE PRP4 HOMOLOG"/>
    <property type="match status" value="1"/>
</dbReference>
<dbReference type="CDD" id="cd14135">
    <property type="entry name" value="STKc_PRP4"/>
    <property type="match status" value="1"/>
</dbReference>
<feature type="compositionally biased region" description="Basic and acidic residues" evidence="8">
    <location>
        <begin position="125"/>
        <end position="146"/>
    </location>
</feature>
<feature type="compositionally biased region" description="Basic residues" evidence="8">
    <location>
        <begin position="147"/>
        <end position="161"/>
    </location>
</feature>
<feature type="compositionally biased region" description="Low complexity" evidence="8">
    <location>
        <begin position="367"/>
        <end position="382"/>
    </location>
</feature>
<dbReference type="GO" id="GO:0005524">
    <property type="term" value="F:ATP binding"/>
    <property type="evidence" value="ECO:0007669"/>
    <property type="project" value="UniProtKB-KW"/>
</dbReference>
<protein>
    <recommendedName>
        <fullName evidence="1">non-specific serine/threonine protein kinase</fullName>
        <ecNumber evidence="1">2.7.11.1</ecNumber>
    </recommendedName>
</protein>
<evidence type="ECO:0000256" key="2">
    <source>
        <dbReference type="ARBA" id="ARBA00022527"/>
    </source>
</evidence>
<evidence type="ECO:0000256" key="1">
    <source>
        <dbReference type="ARBA" id="ARBA00012513"/>
    </source>
</evidence>
<keyword evidence="11" id="KW-1185">Reference proteome</keyword>
<evidence type="ECO:0000256" key="4">
    <source>
        <dbReference type="ARBA" id="ARBA00022741"/>
    </source>
</evidence>
<dbReference type="InterPro" id="IPR011009">
    <property type="entry name" value="Kinase-like_dom_sf"/>
</dbReference>
<evidence type="ECO:0000256" key="6">
    <source>
        <dbReference type="ARBA" id="ARBA00022840"/>
    </source>
</evidence>
<evidence type="ECO:0000256" key="3">
    <source>
        <dbReference type="ARBA" id="ARBA00022679"/>
    </source>
</evidence>
<dbReference type="EC" id="2.7.11.1" evidence="1"/>
<keyword evidence="4" id="KW-0547">Nucleotide-binding</keyword>
<dbReference type="PROSITE" id="PS50011">
    <property type="entry name" value="PROTEIN_KINASE_DOM"/>
    <property type="match status" value="1"/>
</dbReference>
<evidence type="ECO:0000256" key="5">
    <source>
        <dbReference type="ARBA" id="ARBA00022777"/>
    </source>
</evidence>
<gene>
    <name evidence="10" type="ORF">WJX84_003931</name>
</gene>
<proteinExistence type="inferred from homology"/>
<reference evidence="10 11" key="1">
    <citation type="journal article" date="2024" name="Nat. Commun.">
        <title>Phylogenomics reveals the evolutionary origins of lichenization in chlorophyte algae.</title>
        <authorList>
            <person name="Puginier C."/>
            <person name="Libourel C."/>
            <person name="Otte J."/>
            <person name="Skaloud P."/>
            <person name="Haon M."/>
            <person name="Grisel S."/>
            <person name="Petersen M."/>
            <person name="Berrin J.G."/>
            <person name="Delaux P.M."/>
            <person name="Dal Grande F."/>
            <person name="Keller J."/>
        </authorList>
    </citation>
    <scope>NUCLEOTIDE SEQUENCE [LARGE SCALE GENOMIC DNA]</scope>
    <source>
        <strain evidence="10 11">SAG 2523</strain>
    </source>
</reference>
<keyword evidence="5" id="KW-0418">Kinase</keyword>
<dbReference type="InterPro" id="IPR008271">
    <property type="entry name" value="Ser/Thr_kinase_AS"/>
</dbReference>
<feature type="compositionally biased region" description="Low complexity" evidence="8">
    <location>
        <begin position="403"/>
        <end position="415"/>
    </location>
</feature>
<dbReference type="FunFam" id="1.10.510.10:FF:000078">
    <property type="entry name" value="Serine/threonine-protein kinase PRP4 homolog"/>
    <property type="match status" value="1"/>
</dbReference>
<dbReference type="InterPro" id="IPR050494">
    <property type="entry name" value="Ser_Thr_dual-spec_kinase"/>
</dbReference>
<dbReference type="InterPro" id="IPR000719">
    <property type="entry name" value="Prot_kinase_dom"/>
</dbReference>